<name>A0A1T4JI69_TREPO</name>
<gene>
    <name evidence="1" type="ORF">SAMN02745149_00315</name>
</gene>
<evidence type="ECO:0000313" key="1">
    <source>
        <dbReference type="EMBL" id="SJZ29875.1"/>
    </source>
</evidence>
<dbReference type="RefSeq" id="WP_078932225.1">
    <property type="nucleotide sequence ID" value="NZ_FUWG01000002.1"/>
</dbReference>
<evidence type="ECO:0000313" key="2">
    <source>
        <dbReference type="Proteomes" id="UP000190423"/>
    </source>
</evidence>
<organism evidence="1 2">
    <name type="scientific">Treponema porcinum</name>
    <dbReference type="NCBI Taxonomy" id="261392"/>
    <lineage>
        <taxon>Bacteria</taxon>
        <taxon>Pseudomonadati</taxon>
        <taxon>Spirochaetota</taxon>
        <taxon>Spirochaetia</taxon>
        <taxon>Spirochaetales</taxon>
        <taxon>Treponemataceae</taxon>
        <taxon>Treponema</taxon>
    </lineage>
</organism>
<dbReference type="EMBL" id="FUWG01000002">
    <property type="protein sequence ID" value="SJZ29875.1"/>
    <property type="molecule type" value="Genomic_DNA"/>
</dbReference>
<dbReference type="Proteomes" id="UP000190423">
    <property type="component" value="Unassembled WGS sequence"/>
</dbReference>
<keyword evidence="2" id="KW-1185">Reference proteome</keyword>
<proteinExistence type="predicted"/>
<reference evidence="1 2" key="1">
    <citation type="submission" date="2017-02" db="EMBL/GenBank/DDBJ databases">
        <authorList>
            <person name="Peterson S.W."/>
        </authorList>
    </citation>
    <scope>NUCLEOTIDE SEQUENCE [LARGE SCALE GENOMIC DNA]</scope>
    <source>
        <strain evidence="1 2">ATCC BAA-908</strain>
    </source>
</reference>
<sequence length="137" mass="16163">MAKLEQLKLAEEFIRTILPGDMDYRLFNSEANQMIKIWEGFRKAYKKNKPIKYNPSLSPEAKRYLKRYSKSVAFSLMDLRKKAQVNTIIPVKTEFEKTELERYKLQTEGFILNFEHTEDEQTKAFVKLVADTFALIS</sequence>
<dbReference type="STRING" id="261392.SAMN02745149_00315"/>
<accession>A0A1T4JI69</accession>
<dbReference type="GeneID" id="78315637"/>
<protein>
    <submittedName>
        <fullName evidence="1">Uncharacterized protein</fullName>
    </submittedName>
</protein>
<dbReference type="AlphaFoldDB" id="A0A1T4JI69"/>